<evidence type="ECO:0000256" key="2">
    <source>
        <dbReference type="ARBA" id="ARBA00022692"/>
    </source>
</evidence>
<protein>
    <recommendedName>
        <fullName evidence="8">DoxX-like family protein</fullName>
    </recommendedName>
</protein>
<organism evidence="6 7">
    <name type="scientific">Flavobacterium okayamense</name>
    <dbReference type="NCBI Taxonomy" id="2830782"/>
    <lineage>
        <taxon>Bacteria</taxon>
        <taxon>Pseudomonadati</taxon>
        <taxon>Bacteroidota</taxon>
        <taxon>Flavobacteriia</taxon>
        <taxon>Flavobacteriales</taxon>
        <taxon>Flavobacteriaceae</taxon>
        <taxon>Flavobacterium</taxon>
    </lineage>
</organism>
<reference evidence="6 7" key="1">
    <citation type="submission" date="2021-06" db="EMBL/GenBank/DDBJ databases">
        <title>Whole genome sequences of Flavobacterium sp. KK2020170 and assembly.</title>
        <authorList>
            <person name="Kitahara K."/>
            <person name="Miyoshi S."/>
            <person name="Uesaka K."/>
        </authorList>
    </citation>
    <scope>NUCLEOTIDE SEQUENCE [LARGE SCALE GENOMIC DNA]</scope>
    <source>
        <strain evidence="6 7">KK2020170</strain>
    </source>
</reference>
<comment type="subcellular location">
    <subcellularLocation>
        <location evidence="1">Membrane</location>
        <topology evidence="1">Multi-pass membrane protein</topology>
    </subcellularLocation>
</comment>
<evidence type="ECO:0000313" key="6">
    <source>
        <dbReference type="EMBL" id="BCY29609.1"/>
    </source>
</evidence>
<gene>
    <name evidence="6" type="ORF">KK2020170_24770</name>
</gene>
<feature type="transmembrane region" description="Helical" evidence="5">
    <location>
        <begin position="68"/>
        <end position="89"/>
    </location>
</feature>
<sequence length="126" mass="13779">MKVLFYWIIRIVPALIMLQTLFFKFSAAPKSVAIFSKLGMEPYGRIGIGIIELIAAVLILIPNKSKFGALLGFGTMAGAIASHLFVLGIEVNDDGGKLFILALITLIACAIVLFEERNKFSIFQKS</sequence>
<dbReference type="Proteomes" id="UP000825258">
    <property type="component" value="Chromosome"/>
</dbReference>
<dbReference type="Pfam" id="PF13564">
    <property type="entry name" value="DoxX_2"/>
    <property type="match status" value="1"/>
</dbReference>
<keyword evidence="7" id="KW-1185">Reference proteome</keyword>
<evidence type="ECO:0000256" key="4">
    <source>
        <dbReference type="ARBA" id="ARBA00023136"/>
    </source>
</evidence>
<evidence type="ECO:0000256" key="5">
    <source>
        <dbReference type="SAM" id="Phobius"/>
    </source>
</evidence>
<evidence type="ECO:0000256" key="3">
    <source>
        <dbReference type="ARBA" id="ARBA00022989"/>
    </source>
</evidence>
<keyword evidence="2 5" id="KW-0812">Transmembrane</keyword>
<evidence type="ECO:0000313" key="7">
    <source>
        <dbReference type="Proteomes" id="UP000825258"/>
    </source>
</evidence>
<keyword evidence="4 5" id="KW-0472">Membrane</keyword>
<dbReference type="InterPro" id="IPR032808">
    <property type="entry name" value="DoxX"/>
</dbReference>
<dbReference type="RefSeq" id="WP_221258680.1">
    <property type="nucleotide sequence ID" value="NZ_AP024749.1"/>
</dbReference>
<evidence type="ECO:0008006" key="8">
    <source>
        <dbReference type="Google" id="ProtNLM"/>
    </source>
</evidence>
<name>A0ABM7S8C0_9FLAO</name>
<evidence type="ECO:0000256" key="1">
    <source>
        <dbReference type="ARBA" id="ARBA00004141"/>
    </source>
</evidence>
<keyword evidence="3 5" id="KW-1133">Transmembrane helix</keyword>
<feature type="transmembrane region" description="Helical" evidence="5">
    <location>
        <begin position="43"/>
        <end position="61"/>
    </location>
</feature>
<feature type="transmembrane region" description="Helical" evidence="5">
    <location>
        <begin position="95"/>
        <end position="114"/>
    </location>
</feature>
<proteinExistence type="predicted"/>
<dbReference type="EMBL" id="AP024749">
    <property type="protein sequence ID" value="BCY29609.1"/>
    <property type="molecule type" value="Genomic_DNA"/>
</dbReference>
<accession>A0ABM7S8C0</accession>